<organism evidence="1 2">
    <name type="scientific">Burkholderia multivorans CGD2</name>
    <dbReference type="NCBI Taxonomy" id="513052"/>
    <lineage>
        <taxon>Bacteria</taxon>
        <taxon>Pseudomonadati</taxon>
        <taxon>Pseudomonadota</taxon>
        <taxon>Betaproteobacteria</taxon>
        <taxon>Burkholderiales</taxon>
        <taxon>Burkholderiaceae</taxon>
        <taxon>Burkholderia</taxon>
        <taxon>Burkholderia cepacia complex</taxon>
    </lineage>
</organism>
<protein>
    <submittedName>
        <fullName evidence="1">Uncharacterized protein</fullName>
    </submittedName>
</protein>
<dbReference type="Proteomes" id="UP000004535">
    <property type="component" value="Unassembled WGS sequence"/>
</dbReference>
<comment type="caution">
    <text evidence="1">The sequence shown here is derived from an EMBL/GenBank/DDBJ whole genome shotgun (WGS) entry which is preliminary data.</text>
</comment>
<accession>B9BSU6</accession>
<evidence type="ECO:0000313" key="1">
    <source>
        <dbReference type="EMBL" id="EEE06166.1"/>
    </source>
</evidence>
<sequence>MRKENEGSGSARNRQRECGCYRNNNADAAFAEVPTMKVARRATPR</sequence>
<evidence type="ECO:0000313" key="2">
    <source>
        <dbReference type="Proteomes" id="UP000004535"/>
    </source>
</evidence>
<dbReference type="AlphaFoldDB" id="B9BSU6"/>
<name>B9BSU6_9BURK</name>
<proteinExistence type="predicted"/>
<gene>
    <name evidence="1" type="ORF">BURMUCGD2_2868</name>
</gene>
<reference evidence="1 2" key="1">
    <citation type="journal article" date="2012" name="J. Bacteriol.">
        <title>Draft Genome Sequence Determination for Cystic Fibrosis and Chronic Granulomatous Disease Burkholderia multivorans Isolates.</title>
        <authorList>
            <person name="Varga J.J."/>
            <person name="Losada L."/>
            <person name="Zelazny A.M."/>
            <person name="Brinkac L."/>
            <person name="Harkins D."/>
            <person name="Radune D."/>
            <person name="Hostetler J."/>
            <person name="Sampaio E.P."/>
            <person name="Ronning C.M."/>
            <person name="Nierman W.C."/>
            <person name="Greenberg D.E."/>
            <person name="Holland S.M."/>
            <person name="Goldberg J.B."/>
        </authorList>
    </citation>
    <scope>NUCLEOTIDE SEQUENCE [LARGE SCALE GENOMIC DNA]</scope>
    <source>
        <strain evidence="1 2">CGD2</strain>
    </source>
</reference>
<dbReference type="EMBL" id="ACFC01000007">
    <property type="protein sequence ID" value="EEE06166.1"/>
    <property type="molecule type" value="Genomic_DNA"/>
</dbReference>